<evidence type="ECO:0000313" key="8">
    <source>
        <dbReference type="EMBL" id="QUL98031.1"/>
    </source>
</evidence>
<dbReference type="KEGG" id="fcz:IMF26_08170"/>
<dbReference type="GO" id="GO:0050136">
    <property type="term" value="F:NADH dehydrogenase (quinone) (non-electrogenic) activity"/>
    <property type="evidence" value="ECO:0007669"/>
    <property type="project" value="UniProtKB-EC"/>
</dbReference>
<organism evidence="8">
    <name type="scientific">Candidatus Fermentithermobacillus carboniphilus</name>
    <dbReference type="NCBI Taxonomy" id="3085328"/>
    <lineage>
        <taxon>Bacteria</taxon>
        <taxon>Bacillati</taxon>
        <taxon>Bacillota</taxon>
        <taxon>Candidatus Fermentithermobacillia</taxon>
        <taxon>Candidatus Fermentithermobacillales</taxon>
        <taxon>Candidatus Fermentithermobacillaceae</taxon>
        <taxon>Candidatus Fermentithermobacillus</taxon>
    </lineage>
</organism>
<evidence type="ECO:0000256" key="5">
    <source>
        <dbReference type="ARBA" id="ARBA00023014"/>
    </source>
</evidence>
<evidence type="ECO:0000256" key="7">
    <source>
        <dbReference type="PIRSR" id="PIRSR000216-1"/>
    </source>
</evidence>
<feature type="binding site" evidence="7">
    <location>
        <position position="133"/>
    </location>
    <ligand>
        <name>[2Fe-2S] cluster</name>
        <dbReference type="ChEBI" id="CHEBI:190135"/>
    </ligand>
</feature>
<keyword evidence="2 7" id="KW-0001">2Fe-2S</keyword>
<dbReference type="FunFam" id="1.10.10.1590:FF:000001">
    <property type="entry name" value="NADH-quinone oxidoreductase subunit E"/>
    <property type="match status" value="1"/>
</dbReference>
<dbReference type="PROSITE" id="PS01099">
    <property type="entry name" value="COMPLEX1_24K"/>
    <property type="match status" value="1"/>
</dbReference>
<comment type="similarity">
    <text evidence="1">Belongs to the complex I 24 kDa subunit family.</text>
</comment>
<keyword evidence="3 7" id="KW-0479">Metal-binding</keyword>
<dbReference type="InterPro" id="IPR036249">
    <property type="entry name" value="Thioredoxin-like_sf"/>
</dbReference>
<feature type="binding site" evidence="7">
    <location>
        <position position="88"/>
    </location>
    <ligand>
        <name>[2Fe-2S] cluster</name>
        <dbReference type="ChEBI" id="CHEBI:190135"/>
    </ligand>
</feature>
<protein>
    <submittedName>
        <fullName evidence="8">NADH-quinone oxidoreductase subunit NuoE</fullName>
        <ecNumber evidence="8">1.6.5.9</ecNumber>
    </submittedName>
</protein>
<keyword evidence="4 7" id="KW-0408">Iron</keyword>
<dbReference type="InterPro" id="IPR002023">
    <property type="entry name" value="NuoE-like"/>
</dbReference>
<proteinExistence type="inferred from homology"/>
<dbReference type="PANTHER" id="PTHR43342">
    <property type="entry name" value="NADH-QUINONE OXIDOREDUCTASE, E SUBUNIT"/>
    <property type="match status" value="1"/>
</dbReference>
<evidence type="ECO:0000256" key="3">
    <source>
        <dbReference type="ARBA" id="ARBA00022723"/>
    </source>
</evidence>
<reference evidence="8" key="1">
    <citation type="submission" date="2020-10" db="EMBL/GenBank/DDBJ databases">
        <authorList>
            <person name="Kadnikov V."/>
            <person name="Beletsky A.V."/>
            <person name="Mardanov A.V."/>
            <person name="Karnachuk O.V."/>
            <person name="Ravin N.V."/>
        </authorList>
    </citation>
    <scope>NUCLEOTIDE SEQUENCE</scope>
    <source>
        <strain evidence="8">Bu02</strain>
    </source>
</reference>
<name>A0AAT9LAD8_9FIRM</name>
<sequence>MTESREHKCECLEAYRDIDRVIQKNRGDRGALIQVLHYVQERLGYVPRNVQVRVAQALGVSLSEVYGVVTFYSFFREKPRGKYIISSCQGTACYVRGAPEVLARLEKDLGISAGDTTEDGLFTLEVVRCLGACGLAPVITVNKDTHGRMSEDKVPSVLNLYRKKAESEVTVAGT</sequence>
<dbReference type="GO" id="GO:0051537">
    <property type="term" value="F:2 iron, 2 sulfur cluster binding"/>
    <property type="evidence" value="ECO:0007669"/>
    <property type="project" value="UniProtKB-KW"/>
</dbReference>
<dbReference type="SUPFAM" id="SSF52833">
    <property type="entry name" value="Thioredoxin-like"/>
    <property type="match status" value="1"/>
</dbReference>
<dbReference type="InterPro" id="IPR028431">
    <property type="entry name" value="NADP_DH_HndA-like"/>
</dbReference>
<keyword evidence="5 7" id="KW-0411">Iron-sulfur</keyword>
<comment type="cofactor">
    <cofactor evidence="6">
        <name>[2Fe-2S] cluster</name>
        <dbReference type="ChEBI" id="CHEBI:190135"/>
    </cofactor>
</comment>
<dbReference type="PIRSF" id="PIRSF000216">
    <property type="entry name" value="NADH_DH_24kDa"/>
    <property type="match status" value="1"/>
</dbReference>
<dbReference type="Gene3D" id="3.40.30.10">
    <property type="entry name" value="Glutaredoxin"/>
    <property type="match status" value="1"/>
</dbReference>
<dbReference type="Gene3D" id="1.10.10.1590">
    <property type="entry name" value="NADH-quinone oxidoreductase subunit E"/>
    <property type="match status" value="1"/>
</dbReference>
<gene>
    <name evidence="8" type="primary">nuoE</name>
    <name evidence="8" type="ORF">IMF26_08170</name>
</gene>
<feature type="binding site" evidence="7">
    <location>
        <position position="93"/>
    </location>
    <ligand>
        <name>[2Fe-2S] cluster</name>
        <dbReference type="ChEBI" id="CHEBI:190135"/>
    </ligand>
</feature>
<dbReference type="FunFam" id="3.40.30.10:FF:000015">
    <property type="entry name" value="NADH-quinone oxidoreductase subunit E"/>
    <property type="match status" value="1"/>
</dbReference>
<dbReference type="EMBL" id="CP062796">
    <property type="protein sequence ID" value="QUL98031.1"/>
    <property type="molecule type" value="Genomic_DNA"/>
</dbReference>
<evidence type="ECO:0000256" key="4">
    <source>
        <dbReference type="ARBA" id="ARBA00023004"/>
    </source>
</evidence>
<dbReference type="EC" id="1.6.5.9" evidence="8"/>
<dbReference type="Pfam" id="PF01257">
    <property type="entry name" value="2Fe-2S_thioredx"/>
    <property type="match status" value="1"/>
</dbReference>
<dbReference type="InterPro" id="IPR041921">
    <property type="entry name" value="NuoE_N"/>
</dbReference>
<feature type="binding site" evidence="7">
    <location>
        <position position="129"/>
    </location>
    <ligand>
        <name>[2Fe-2S] cluster</name>
        <dbReference type="ChEBI" id="CHEBI:190135"/>
    </ligand>
</feature>
<reference evidence="8" key="2">
    <citation type="journal article" date="2023" name="Biology">
        <title>Prokaryotic Life Associated with Coal-Fire Gas Vents Revealed by Metagenomics.</title>
        <authorList>
            <person name="Kadnikov V.V."/>
            <person name="Mardanov A.V."/>
            <person name="Beletsky A.V."/>
            <person name="Karnachuk O.V."/>
            <person name="Ravin N.V."/>
        </authorList>
    </citation>
    <scope>NUCLEOTIDE SEQUENCE</scope>
    <source>
        <strain evidence="8">Bu02</strain>
    </source>
</reference>
<dbReference type="NCBIfam" id="NF005722">
    <property type="entry name" value="PRK07539.1-2"/>
    <property type="match status" value="1"/>
</dbReference>
<accession>A0AAT9LAD8</accession>
<evidence type="ECO:0000256" key="1">
    <source>
        <dbReference type="ARBA" id="ARBA00010643"/>
    </source>
</evidence>
<evidence type="ECO:0000256" key="6">
    <source>
        <dbReference type="ARBA" id="ARBA00034078"/>
    </source>
</evidence>
<keyword evidence="8" id="KW-0560">Oxidoreductase</keyword>
<comment type="cofactor">
    <cofactor evidence="7">
        <name>[2Fe-2S] cluster</name>
        <dbReference type="ChEBI" id="CHEBI:190135"/>
    </cofactor>
    <text evidence="7">Binds 1 [2Fe-2S] cluster.</text>
</comment>
<dbReference type="PANTHER" id="PTHR43342:SF2">
    <property type="entry name" value="POTENTIAL NAD-REDUCING HYDROGENASE SUBUNIT"/>
    <property type="match status" value="1"/>
</dbReference>
<dbReference type="AlphaFoldDB" id="A0AAT9LAD8"/>
<dbReference type="GO" id="GO:0046872">
    <property type="term" value="F:metal ion binding"/>
    <property type="evidence" value="ECO:0007669"/>
    <property type="project" value="UniProtKB-KW"/>
</dbReference>
<dbReference type="CDD" id="cd03064">
    <property type="entry name" value="TRX_Fd_NuoE"/>
    <property type="match status" value="1"/>
</dbReference>
<dbReference type="InterPro" id="IPR042128">
    <property type="entry name" value="NuoE_dom"/>
</dbReference>
<evidence type="ECO:0000256" key="2">
    <source>
        <dbReference type="ARBA" id="ARBA00022714"/>
    </source>
</evidence>